<protein>
    <submittedName>
        <fullName evidence="3">Uncharacterized protein</fullName>
    </submittedName>
</protein>
<feature type="transmembrane region" description="Helical" evidence="2">
    <location>
        <begin position="47"/>
        <end position="71"/>
    </location>
</feature>
<evidence type="ECO:0000256" key="2">
    <source>
        <dbReference type="SAM" id="Phobius"/>
    </source>
</evidence>
<keyword evidence="2" id="KW-0472">Membrane</keyword>
<feature type="compositionally biased region" description="Basic and acidic residues" evidence="1">
    <location>
        <begin position="1"/>
        <end position="10"/>
    </location>
</feature>
<keyword evidence="2" id="KW-0812">Transmembrane</keyword>
<evidence type="ECO:0000256" key="1">
    <source>
        <dbReference type="SAM" id="MobiDB-lite"/>
    </source>
</evidence>
<accession>A0A813EDI3</accession>
<feature type="transmembrane region" description="Helical" evidence="2">
    <location>
        <begin position="77"/>
        <end position="110"/>
    </location>
</feature>
<keyword evidence="2" id="KW-1133">Transmembrane helix</keyword>
<name>A0A813EDI3_POLGL</name>
<proteinExistence type="predicted"/>
<dbReference type="Proteomes" id="UP000654075">
    <property type="component" value="Unassembled WGS sequence"/>
</dbReference>
<gene>
    <name evidence="3" type="ORF">PGLA1383_LOCUS18508</name>
</gene>
<feature type="region of interest" description="Disordered" evidence="1">
    <location>
        <begin position="1"/>
        <end position="20"/>
    </location>
</feature>
<evidence type="ECO:0000313" key="3">
    <source>
        <dbReference type="EMBL" id="CAE8600174.1"/>
    </source>
</evidence>
<organism evidence="3 4">
    <name type="scientific">Polarella glacialis</name>
    <name type="common">Dinoflagellate</name>
    <dbReference type="NCBI Taxonomy" id="89957"/>
    <lineage>
        <taxon>Eukaryota</taxon>
        <taxon>Sar</taxon>
        <taxon>Alveolata</taxon>
        <taxon>Dinophyceae</taxon>
        <taxon>Suessiales</taxon>
        <taxon>Suessiaceae</taxon>
        <taxon>Polarella</taxon>
    </lineage>
</organism>
<sequence length="111" mass="12193">MSSRRSESCRSRVKGQMARNGPVSTCADGAFERQVRLLGDGRTCPDVGVVVIVVVQLLYLLLLSLLLLSLLLLLLRLVVSLVACLFVFCCLFRVSCVCCFVLVSLFFVVCC</sequence>
<comment type="caution">
    <text evidence="3">The sequence shown here is derived from an EMBL/GenBank/DDBJ whole genome shotgun (WGS) entry which is preliminary data.</text>
</comment>
<dbReference type="EMBL" id="CAJNNV010011891">
    <property type="protein sequence ID" value="CAE8600174.1"/>
    <property type="molecule type" value="Genomic_DNA"/>
</dbReference>
<evidence type="ECO:0000313" key="4">
    <source>
        <dbReference type="Proteomes" id="UP000654075"/>
    </source>
</evidence>
<dbReference type="AlphaFoldDB" id="A0A813EDI3"/>
<reference evidence="3" key="1">
    <citation type="submission" date="2021-02" db="EMBL/GenBank/DDBJ databases">
        <authorList>
            <person name="Dougan E. K."/>
            <person name="Rhodes N."/>
            <person name="Thang M."/>
            <person name="Chan C."/>
        </authorList>
    </citation>
    <scope>NUCLEOTIDE SEQUENCE</scope>
</reference>
<keyword evidence="4" id="KW-1185">Reference proteome</keyword>